<feature type="region of interest" description="Disordered" evidence="2">
    <location>
        <begin position="74"/>
        <end position="153"/>
    </location>
</feature>
<dbReference type="Proteomes" id="UP000324022">
    <property type="component" value="Unassembled WGS sequence"/>
</dbReference>
<dbReference type="PANTHER" id="PTHR31668:SF30">
    <property type="entry name" value="ZN(II)2CYS6 TRANSCRIPTION FACTOR (EUROFUNG)"/>
    <property type="match status" value="1"/>
</dbReference>
<feature type="region of interest" description="Disordered" evidence="2">
    <location>
        <begin position="408"/>
        <end position="433"/>
    </location>
</feature>
<dbReference type="AlphaFoldDB" id="A0A5C3DYA2"/>
<dbReference type="PROSITE" id="PS50048">
    <property type="entry name" value="ZN2_CY6_FUNGAL_2"/>
    <property type="match status" value="1"/>
</dbReference>
<feature type="compositionally biased region" description="Polar residues" evidence="2">
    <location>
        <begin position="128"/>
        <end position="149"/>
    </location>
</feature>
<dbReference type="InterPro" id="IPR036864">
    <property type="entry name" value="Zn2-C6_fun-type_DNA-bd_sf"/>
</dbReference>
<feature type="domain" description="Zn(2)-C6 fungal-type" evidence="3">
    <location>
        <begin position="24"/>
        <end position="67"/>
    </location>
</feature>
<keyword evidence="1" id="KW-0539">Nucleus</keyword>
<dbReference type="InterPro" id="IPR001138">
    <property type="entry name" value="Zn2Cys6_DnaBD"/>
</dbReference>
<dbReference type="InterPro" id="IPR050797">
    <property type="entry name" value="Carb_Metab_Trans_Reg"/>
</dbReference>
<proteinExistence type="predicted"/>
<name>A0A5C3DYA2_9BASI</name>
<dbReference type="GO" id="GO:0000981">
    <property type="term" value="F:DNA-binding transcription factor activity, RNA polymerase II-specific"/>
    <property type="evidence" value="ECO:0007669"/>
    <property type="project" value="InterPro"/>
</dbReference>
<evidence type="ECO:0000259" key="3">
    <source>
        <dbReference type="PROSITE" id="PS50048"/>
    </source>
</evidence>
<dbReference type="GO" id="GO:0008270">
    <property type="term" value="F:zinc ion binding"/>
    <property type="evidence" value="ECO:0007669"/>
    <property type="project" value="InterPro"/>
</dbReference>
<evidence type="ECO:0000256" key="2">
    <source>
        <dbReference type="SAM" id="MobiDB-lite"/>
    </source>
</evidence>
<dbReference type="SUPFAM" id="SSF57701">
    <property type="entry name" value="Zn2/Cys6 DNA-binding domain"/>
    <property type="match status" value="1"/>
</dbReference>
<sequence>MGPDHKDDARPSTVPRKRPLARRSCLKCREKKARCELPDVYVDSSRIPLPIDKQCHRCNVLGIDCIVWDGDRKRKPKLDRRDDSTPTGSVERDWVPPSNVGEAVASSSRRTSQPLRIQEDATSKPKAASTSFNDSNQVRGLPLPSQNADGEQLAASDLSRAQNLLISRQKGWKTMTRTLNTLVERLQREPKYSNYLKLRIDAPPSTPDIVTFLAPERMKQLDLQLSDYLVGHPYLPSLAGLHRQQTQSSTRPRSLLLATMTLLGLKEIDDELSSADVRNLSSYVDRLGTQMLLSSPRDIHLIMAFELLLAHEPGLVGTAASQFEPEGRGFGLASENLLTCAIKIAKELGIDKLVASPKHSASRLMHFSLWCCLESWEALYAFFGRGRPKLDSLNAQHAVDVRSILDNVDDEGRPFPPAPRLQDTDGPTAASHRQMRDFCAEMEKRHGKDGILRSAGRTLVYLRIETACHLFSSLRDVQQTLSSESLSLEEKAERITDIHATATGGILLTREGTDERLAAYAGQRLVRLWEQFIHIECAFICALFSNYCTSAMFTNKLDGSIEVNELVRCIRFRLGPGERLGAIGKFSMEMTRTLLASVTQLDRQPVLWKRSCPSQTSPRYLRRLPTLLVSAMTVDAARSCLESIAFVLVAWGRTSSDTHMALTLMEAVTVRVRELHPECNSEGALSIAQVAAKYIEEMIGTAQLWQLYYRVYRPVSNLSMDDAQGAASSHSGRGSSNNRTSGQSPVQLRATAMDFLASAAEAAQEKALVGGKASSNMVAASATSTATDLLESASASLPGIALSVGAQALPWDAQGLEHLDPTLTASDTPTSGSAGQVDASFYDACIPFDLEAFLKDVDQLF</sequence>
<evidence type="ECO:0000256" key="1">
    <source>
        <dbReference type="ARBA" id="ARBA00023242"/>
    </source>
</evidence>
<dbReference type="Gene3D" id="4.10.240.10">
    <property type="entry name" value="Zn(2)-C6 fungal-type DNA-binding domain"/>
    <property type="match status" value="1"/>
</dbReference>
<feature type="compositionally biased region" description="Polar residues" evidence="2">
    <location>
        <begin position="105"/>
        <end position="115"/>
    </location>
</feature>
<accession>A0A5C3DYA2</accession>
<reference evidence="4 5" key="1">
    <citation type="submission" date="2018-03" db="EMBL/GenBank/DDBJ databases">
        <authorList>
            <person name="Guldener U."/>
        </authorList>
    </citation>
    <scope>NUCLEOTIDE SEQUENCE [LARGE SCALE GENOMIC DNA]</scope>
    <source>
        <strain evidence="4 5">NBRC100155</strain>
    </source>
</reference>
<feature type="compositionally biased region" description="Basic and acidic residues" evidence="2">
    <location>
        <begin position="79"/>
        <end position="94"/>
    </location>
</feature>
<feature type="compositionally biased region" description="Low complexity" evidence="2">
    <location>
        <begin position="724"/>
        <end position="744"/>
    </location>
</feature>
<protein>
    <recommendedName>
        <fullName evidence="3">Zn(2)-C6 fungal-type domain-containing protein</fullName>
    </recommendedName>
</protein>
<evidence type="ECO:0000313" key="5">
    <source>
        <dbReference type="Proteomes" id="UP000324022"/>
    </source>
</evidence>
<organism evidence="4 5">
    <name type="scientific">Ustilago trichophora</name>
    <dbReference type="NCBI Taxonomy" id="86804"/>
    <lineage>
        <taxon>Eukaryota</taxon>
        <taxon>Fungi</taxon>
        <taxon>Dikarya</taxon>
        <taxon>Basidiomycota</taxon>
        <taxon>Ustilaginomycotina</taxon>
        <taxon>Ustilaginomycetes</taxon>
        <taxon>Ustilaginales</taxon>
        <taxon>Ustilaginaceae</taxon>
        <taxon>Ustilago</taxon>
    </lineage>
</organism>
<gene>
    <name evidence="4" type="ORF">UTRI_02239_B</name>
</gene>
<dbReference type="OrthoDB" id="2595934at2759"/>
<dbReference type="EMBL" id="OOIN01000003">
    <property type="protein sequence ID" value="SPO22231.1"/>
    <property type="molecule type" value="Genomic_DNA"/>
</dbReference>
<evidence type="ECO:0000313" key="4">
    <source>
        <dbReference type="EMBL" id="SPO22231.1"/>
    </source>
</evidence>
<feature type="region of interest" description="Disordered" evidence="2">
    <location>
        <begin position="722"/>
        <end position="744"/>
    </location>
</feature>
<keyword evidence="5" id="KW-1185">Reference proteome</keyword>
<dbReference type="PANTHER" id="PTHR31668">
    <property type="entry name" value="GLUCOSE TRANSPORT TRANSCRIPTION REGULATOR RGT1-RELATED-RELATED"/>
    <property type="match status" value="1"/>
</dbReference>